<protein>
    <submittedName>
        <fullName evidence="9">Uncharacterized protein</fullName>
    </submittedName>
</protein>
<keyword evidence="6" id="KW-0906">Nuclear pore complex</keyword>
<evidence type="ECO:0000256" key="5">
    <source>
        <dbReference type="ARBA" id="ARBA00023010"/>
    </source>
</evidence>
<dbReference type="InterPro" id="IPR037700">
    <property type="entry name" value="NUP88/NUP82"/>
</dbReference>
<evidence type="ECO:0000313" key="10">
    <source>
        <dbReference type="Proteomes" id="UP000750711"/>
    </source>
</evidence>
<feature type="region of interest" description="Disordered" evidence="8">
    <location>
        <begin position="87"/>
        <end position="113"/>
    </location>
</feature>
<sequence length="854" mass="94937">MPKILSYTPSWLSRPAPGFNLFSPVPGSDASQLVTRPSRGASNGSSHTQYQHYPRRKLVQRGSEVFVAVGNQLRWADLRRLKKDWTETENREARQHRRGQNGSLGKGAREGPTKVEDRKCYRVLKTPGAGDIQQLVISPNCVFLAILTSHTVHIAVLPDSSRLSEPDSGPMRIKTYTLGPTIHVLAQSPVVSALWHPLGVAGMCLVTVTADSVVRIWELNVDNRWSFDSPTLTIDLIDLMNGTYSEENLGASISGKNRGFSLDTVEMEVASACFGGTAAEEENGWASMTLWIAMKEGDVYALCPILPNRWQAPSTLIPSLSISIVAKAAAVQDDEDTLEEDRRNYMRQFNWISAIDSQDPTFLSSGSDLVPDVEVYTRPTAVRSVPELQGPFDLDPAPYEADDDPGVQLSDIYTVAGRIDEEELCFGDEESVFGGVGREGLSMGIICLSTRNGRIHVCLDSQGVEGRWASKTSESRPKHRPLPVLLRLESIDTLSAEESHTHGPVWPVFIEDPYSRYSFFVNHGTGITFMSLRTWSDKLENELRNSNEAGSDFRMNLLMESAGTLRKRIVDAAAGKSSRTDYRSEHLTGGIAVEDQDLGYFVLAASSDRPFGATLDLPGLSTEPPIRRHHEADLKPAAIINPREPYHPVSTFFTKSNLPSLLATLASRGHKRFLEDEIRLSSATLSIMVRAHQILSNETQQLGLAAAELFRRCEILQSEFREQINCVREVADRIDTVTGEDGDELKEVHATGQGATVRRRIEAAYKRQENLIQRYDTLLKKVTSACGQKLSDKERAWILETRHLQSSVLEDETPREQGTPQKVQLWRRYAEVRTAIAPRSLTVTPVFSAKQEND</sequence>
<evidence type="ECO:0000256" key="3">
    <source>
        <dbReference type="ARBA" id="ARBA00022816"/>
    </source>
</evidence>
<keyword evidence="4" id="KW-0653">Protein transport</keyword>
<evidence type="ECO:0000313" key="9">
    <source>
        <dbReference type="EMBL" id="KAH0559455.1"/>
    </source>
</evidence>
<dbReference type="GO" id="GO:0005643">
    <property type="term" value="C:nuclear pore"/>
    <property type="evidence" value="ECO:0007669"/>
    <property type="project" value="UniProtKB-SubCell"/>
</dbReference>
<dbReference type="EMBL" id="JAGHQM010000592">
    <property type="protein sequence ID" value="KAH0559455.1"/>
    <property type="molecule type" value="Genomic_DNA"/>
</dbReference>
<dbReference type="GO" id="GO:0000055">
    <property type="term" value="P:ribosomal large subunit export from nucleus"/>
    <property type="evidence" value="ECO:0007669"/>
    <property type="project" value="InterPro"/>
</dbReference>
<dbReference type="GO" id="GO:0000056">
    <property type="term" value="P:ribosomal small subunit export from nucleus"/>
    <property type="evidence" value="ECO:0007669"/>
    <property type="project" value="InterPro"/>
</dbReference>
<evidence type="ECO:0000256" key="1">
    <source>
        <dbReference type="ARBA" id="ARBA00004567"/>
    </source>
</evidence>
<evidence type="ECO:0000256" key="8">
    <source>
        <dbReference type="SAM" id="MobiDB-lite"/>
    </source>
</evidence>
<comment type="subcellular location">
    <subcellularLocation>
        <location evidence="1">Nucleus</location>
        <location evidence="1">Nuclear pore complex</location>
    </subcellularLocation>
</comment>
<dbReference type="GO" id="GO:0006606">
    <property type="term" value="P:protein import into nucleus"/>
    <property type="evidence" value="ECO:0007669"/>
    <property type="project" value="TreeGrafter"/>
</dbReference>
<keyword evidence="3" id="KW-0509">mRNA transport</keyword>
<comment type="caution">
    <text evidence="9">The sequence shown here is derived from an EMBL/GenBank/DDBJ whole genome shotgun (WGS) entry which is preliminary data.</text>
</comment>
<evidence type="ECO:0000256" key="4">
    <source>
        <dbReference type="ARBA" id="ARBA00022927"/>
    </source>
</evidence>
<dbReference type="PANTHER" id="PTHR13257:SF0">
    <property type="entry name" value="NUCLEAR PORE COMPLEX PROTEIN NUP88"/>
    <property type="match status" value="1"/>
</dbReference>
<keyword evidence="7" id="KW-0539">Nucleus</keyword>
<gene>
    <name evidence="9" type="ORF">GP486_004026</name>
</gene>
<name>A0A9P8RQC7_9PEZI</name>
<evidence type="ECO:0000256" key="6">
    <source>
        <dbReference type="ARBA" id="ARBA00023132"/>
    </source>
</evidence>
<dbReference type="GO" id="GO:0017056">
    <property type="term" value="F:structural constituent of nuclear pore"/>
    <property type="evidence" value="ECO:0007669"/>
    <property type="project" value="InterPro"/>
</dbReference>
<evidence type="ECO:0000256" key="2">
    <source>
        <dbReference type="ARBA" id="ARBA00022448"/>
    </source>
</evidence>
<dbReference type="Proteomes" id="UP000750711">
    <property type="component" value="Unassembled WGS sequence"/>
</dbReference>
<feature type="region of interest" description="Disordered" evidence="8">
    <location>
        <begin position="30"/>
        <end position="51"/>
    </location>
</feature>
<proteinExistence type="predicted"/>
<evidence type="ECO:0000256" key="7">
    <source>
        <dbReference type="ARBA" id="ARBA00023242"/>
    </source>
</evidence>
<dbReference type="AlphaFoldDB" id="A0A9P8RQC7"/>
<dbReference type="PANTHER" id="PTHR13257">
    <property type="entry name" value="NUCLEOPORIN NUP84-RELATED"/>
    <property type="match status" value="1"/>
</dbReference>
<reference evidence="9" key="1">
    <citation type="submission" date="2021-03" db="EMBL/GenBank/DDBJ databases">
        <title>Comparative genomics and phylogenomic investigation of the class Geoglossomycetes provide insights into ecological specialization and systematics.</title>
        <authorList>
            <person name="Melie T."/>
            <person name="Pirro S."/>
            <person name="Miller A.N."/>
            <person name="Quandt A."/>
        </authorList>
    </citation>
    <scope>NUCLEOTIDE SEQUENCE</scope>
    <source>
        <strain evidence="9">CAQ_001_2017</strain>
    </source>
</reference>
<organism evidence="9 10">
    <name type="scientific">Trichoglossum hirsutum</name>
    <dbReference type="NCBI Taxonomy" id="265104"/>
    <lineage>
        <taxon>Eukaryota</taxon>
        <taxon>Fungi</taxon>
        <taxon>Dikarya</taxon>
        <taxon>Ascomycota</taxon>
        <taxon>Pezizomycotina</taxon>
        <taxon>Geoglossomycetes</taxon>
        <taxon>Geoglossales</taxon>
        <taxon>Geoglossaceae</taxon>
        <taxon>Trichoglossum</taxon>
    </lineage>
</organism>
<keyword evidence="2" id="KW-0813">Transport</keyword>
<accession>A0A9P8RQC7</accession>
<keyword evidence="5" id="KW-0811">Translocation</keyword>
<keyword evidence="10" id="KW-1185">Reference proteome</keyword>
<dbReference type="GO" id="GO:0006406">
    <property type="term" value="P:mRNA export from nucleus"/>
    <property type="evidence" value="ECO:0007669"/>
    <property type="project" value="TreeGrafter"/>
</dbReference>